<sequence length="93" mass="10171">MNANEKNTQLTTPISSSTPTANNHLIHCIKVNASASSPNDTSAPSKECNKNIVHFMSTAVVPIACAMDEGSYWTFRNLAFCPNWRGVHKALKH</sequence>
<dbReference type="Proteomes" id="UP000050741">
    <property type="component" value="Unassembled WGS sequence"/>
</dbReference>
<reference evidence="1" key="2">
    <citation type="submission" date="2014-05" db="EMBL/GenBank/DDBJ databases">
        <title>The genome and life-stage specific transcriptomes of Globodera pallida elucidate key aspects of plant parasitism by a cyst nematode.</title>
        <authorList>
            <person name="Cotton J.A."/>
            <person name="Lilley C.J."/>
            <person name="Jones L.M."/>
            <person name="Kikuchi T."/>
            <person name="Reid A.J."/>
            <person name="Thorpe P."/>
            <person name="Tsai I.J."/>
            <person name="Beasley H."/>
            <person name="Blok V."/>
            <person name="Cock P.J.A."/>
            <person name="Van den Akker S.E."/>
            <person name="Holroyd N."/>
            <person name="Hunt M."/>
            <person name="Mantelin S."/>
            <person name="Naghra H."/>
            <person name="Pain A."/>
            <person name="Palomares-Rius J.E."/>
            <person name="Zarowiecki M."/>
            <person name="Berriman M."/>
            <person name="Jones J.T."/>
            <person name="Urwin P.E."/>
        </authorList>
    </citation>
    <scope>NUCLEOTIDE SEQUENCE [LARGE SCALE GENOMIC DNA]</scope>
    <source>
        <strain evidence="1">Lindley</strain>
    </source>
</reference>
<accession>A0A183CSV2</accession>
<proteinExistence type="predicted"/>
<evidence type="ECO:0000313" key="1">
    <source>
        <dbReference type="Proteomes" id="UP000050741"/>
    </source>
</evidence>
<reference evidence="2" key="3">
    <citation type="submission" date="2016-06" db="UniProtKB">
        <authorList>
            <consortium name="WormBaseParasite"/>
        </authorList>
    </citation>
    <scope>IDENTIFICATION</scope>
</reference>
<evidence type="ECO:0000313" key="2">
    <source>
        <dbReference type="WBParaSite" id="GPLIN_001596000"/>
    </source>
</evidence>
<name>A0A183CSV2_GLOPA</name>
<keyword evidence="1" id="KW-1185">Reference proteome</keyword>
<reference evidence="1" key="1">
    <citation type="submission" date="2013-12" db="EMBL/GenBank/DDBJ databases">
        <authorList>
            <person name="Aslett M."/>
        </authorList>
    </citation>
    <scope>NUCLEOTIDE SEQUENCE [LARGE SCALE GENOMIC DNA]</scope>
    <source>
        <strain evidence="1">Lindley</strain>
    </source>
</reference>
<dbReference type="AlphaFoldDB" id="A0A183CSV2"/>
<organism evidence="1 2">
    <name type="scientific">Globodera pallida</name>
    <name type="common">Potato cyst nematode worm</name>
    <name type="synonym">Heterodera pallida</name>
    <dbReference type="NCBI Taxonomy" id="36090"/>
    <lineage>
        <taxon>Eukaryota</taxon>
        <taxon>Metazoa</taxon>
        <taxon>Ecdysozoa</taxon>
        <taxon>Nematoda</taxon>
        <taxon>Chromadorea</taxon>
        <taxon>Rhabditida</taxon>
        <taxon>Tylenchina</taxon>
        <taxon>Tylenchomorpha</taxon>
        <taxon>Tylenchoidea</taxon>
        <taxon>Heteroderidae</taxon>
        <taxon>Heteroderinae</taxon>
        <taxon>Globodera</taxon>
    </lineage>
</organism>
<protein>
    <submittedName>
        <fullName evidence="2">Uncharacterized protein</fullName>
    </submittedName>
</protein>
<dbReference type="WBParaSite" id="GPLIN_001596000">
    <property type="protein sequence ID" value="GPLIN_001596000"/>
    <property type="gene ID" value="GPLIN_001596000"/>
</dbReference>